<feature type="transmembrane region" description="Helical" evidence="1">
    <location>
        <begin position="7"/>
        <end position="28"/>
    </location>
</feature>
<keyword evidence="1" id="KW-1133">Transmembrane helix</keyword>
<dbReference type="EMBL" id="PIUM01000033">
    <property type="protein sequence ID" value="PKU22336.1"/>
    <property type="molecule type" value="Genomic_DNA"/>
</dbReference>
<feature type="transmembrane region" description="Helical" evidence="1">
    <location>
        <begin position="95"/>
        <end position="115"/>
    </location>
</feature>
<reference evidence="3" key="1">
    <citation type="submission" date="2017-12" db="EMBL/GenBank/DDBJ databases">
        <title>Draft genome sequence of Telmatospirillum siberiense 26-4b1T, an acidotolerant peatland alphaproteobacterium potentially involved in sulfur cycling.</title>
        <authorList>
            <person name="Hausmann B."/>
            <person name="Pjevac P."/>
            <person name="Schreck K."/>
            <person name="Herbold C.W."/>
            <person name="Daims H."/>
            <person name="Wagner M."/>
            <person name="Pester M."/>
            <person name="Loy A."/>
        </authorList>
    </citation>
    <scope>NUCLEOTIDE SEQUENCE [LARGE SCALE GENOMIC DNA]</scope>
    <source>
        <strain evidence="3">26-4b1</strain>
    </source>
</reference>
<evidence type="ECO:0000313" key="3">
    <source>
        <dbReference type="Proteomes" id="UP000233293"/>
    </source>
</evidence>
<feature type="transmembrane region" description="Helical" evidence="1">
    <location>
        <begin position="34"/>
        <end position="53"/>
    </location>
</feature>
<evidence type="ECO:0000313" key="2">
    <source>
        <dbReference type="EMBL" id="PKU22336.1"/>
    </source>
</evidence>
<evidence type="ECO:0000256" key="1">
    <source>
        <dbReference type="SAM" id="Phobius"/>
    </source>
</evidence>
<dbReference type="Proteomes" id="UP000233293">
    <property type="component" value="Unassembled WGS sequence"/>
</dbReference>
<sequence>MTKSTKISLMASRLFGLLALGLGTAYWLGFDVPVVLHMSCGLLVVLALWVLAVQTGRRSLPLALGSGLWGLFIPALGIAQLVLPVYLQMEEAQTVLRGLHVAAGLATIGLAEHLARRLKK</sequence>
<organism evidence="2 3">
    <name type="scientific">Telmatospirillum siberiense</name>
    <dbReference type="NCBI Taxonomy" id="382514"/>
    <lineage>
        <taxon>Bacteria</taxon>
        <taxon>Pseudomonadati</taxon>
        <taxon>Pseudomonadota</taxon>
        <taxon>Alphaproteobacteria</taxon>
        <taxon>Rhodospirillales</taxon>
        <taxon>Rhodospirillaceae</taxon>
        <taxon>Telmatospirillum</taxon>
    </lineage>
</organism>
<keyword evidence="3" id="KW-1185">Reference proteome</keyword>
<feature type="transmembrane region" description="Helical" evidence="1">
    <location>
        <begin position="60"/>
        <end position="83"/>
    </location>
</feature>
<keyword evidence="1" id="KW-0812">Transmembrane</keyword>
<gene>
    <name evidence="2" type="ORF">CWS72_21900</name>
</gene>
<accession>A0A2N3PPL7</accession>
<keyword evidence="1" id="KW-0472">Membrane</keyword>
<comment type="caution">
    <text evidence="2">The sequence shown here is derived from an EMBL/GenBank/DDBJ whole genome shotgun (WGS) entry which is preliminary data.</text>
</comment>
<dbReference type="AlphaFoldDB" id="A0A2N3PPL7"/>
<proteinExistence type="predicted"/>
<dbReference type="RefSeq" id="WP_101252783.1">
    <property type="nucleotide sequence ID" value="NZ_PIUM01000033.1"/>
</dbReference>
<name>A0A2N3PPL7_9PROT</name>
<protein>
    <submittedName>
        <fullName evidence="2">Uncharacterized protein</fullName>
    </submittedName>
</protein>